<gene>
    <name evidence="1" type="ORF">F0562_022855</name>
</gene>
<dbReference type="EMBL" id="CM018035">
    <property type="protein sequence ID" value="KAA8541703.1"/>
    <property type="molecule type" value="Genomic_DNA"/>
</dbReference>
<reference evidence="1 2" key="1">
    <citation type="submission" date="2019-09" db="EMBL/GenBank/DDBJ databases">
        <title>A chromosome-level genome assembly of the Chinese tupelo Nyssa sinensis.</title>
        <authorList>
            <person name="Yang X."/>
            <person name="Kang M."/>
            <person name="Yang Y."/>
            <person name="Xiong H."/>
            <person name="Wang M."/>
            <person name="Zhang Z."/>
            <person name="Wang Z."/>
            <person name="Wu H."/>
            <person name="Ma T."/>
            <person name="Liu J."/>
            <person name="Xi Z."/>
        </authorList>
    </citation>
    <scope>NUCLEOTIDE SEQUENCE [LARGE SCALE GENOMIC DNA]</scope>
    <source>
        <strain evidence="1">J267</strain>
        <tissue evidence="1">Leaf</tissue>
    </source>
</reference>
<accession>A0A5J5BEY6</accession>
<sequence>MAFLHHATVAGQKTTAEFFGLFRTPSLPSPVTDNLETESRFSANSSQFCTVCFPVDLSKRKFPSLKADIGRQYYRRYCARPIPAMQVAVACFSEDMREQAYTADDDLLLLSSERKFITGIEPVIRRRTFRWRSPRQSPALPPALPACFPDDHVQSQAPQQDKADDGLLQFVTGMFTRLCCFNFNFGGHELLQQ</sequence>
<organism evidence="1 2">
    <name type="scientific">Nyssa sinensis</name>
    <dbReference type="NCBI Taxonomy" id="561372"/>
    <lineage>
        <taxon>Eukaryota</taxon>
        <taxon>Viridiplantae</taxon>
        <taxon>Streptophyta</taxon>
        <taxon>Embryophyta</taxon>
        <taxon>Tracheophyta</taxon>
        <taxon>Spermatophyta</taxon>
        <taxon>Magnoliopsida</taxon>
        <taxon>eudicotyledons</taxon>
        <taxon>Gunneridae</taxon>
        <taxon>Pentapetalae</taxon>
        <taxon>asterids</taxon>
        <taxon>Cornales</taxon>
        <taxon>Nyssaceae</taxon>
        <taxon>Nyssa</taxon>
    </lineage>
</organism>
<dbReference type="AlphaFoldDB" id="A0A5J5BEY6"/>
<dbReference type="Proteomes" id="UP000325577">
    <property type="component" value="Linkage Group LG12"/>
</dbReference>
<keyword evidence="2" id="KW-1185">Reference proteome</keyword>
<evidence type="ECO:0000313" key="1">
    <source>
        <dbReference type="EMBL" id="KAA8541703.1"/>
    </source>
</evidence>
<evidence type="ECO:0000313" key="2">
    <source>
        <dbReference type="Proteomes" id="UP000325577"/>
    </source>
</evidence>
<protein>
    <submittedName>
        <fullName evidence="1">Uncharacterized protein</fullName>
    </submittedName>
</protein>
<name>A0A5J5BEY6_9ASTE</name>
<proteinExistence type="predicted"/>